<feature type="transmembrane region" description="Helical" evidence="6">
    <location>
        <begin position="267"/>
        <end position="294"/>
    </location>
</feature>
<keyword evidence="4 6" id="KW-1133">Transmembrane helix</keyword>
<feature type="transmembrane region" description="Helical" evidence="6">
    <location>
        <begin position="238"/>
        <end position="261"/>
    </location>
</feature>
<feature type="transmembrane region" description="Helical" evidence="6">
    <location>
        <begin position="206"/>
        <end position="226"/>
    </location>
</feature>
<keyword evidence="5 6" id="KW-0472">Membrane</keyword>
<proteinExistence type="predicted"/>
<evidence type="ECO:0000256" key="5">
    <source>
        <dbReference type="ARBA" id="ARBA00023136"/>
    </source>
</evidence>
<dbReference type="Pfam" id="PF03631">
    <property type="entry name" value="Virul_fac_BrkB"/>
    <property type="match status" value="1"/>
</dbReference>
<dbReference type="PANTHER" id="PTHR30213:SF1">
    <property type="entry name" value="INNER MEMBRANE PROTEIN YHJD"/>
    <property type="match status" value="1"/>
</dbReference>
<evidence type="ECO:0000256" key="3">
    <source>
        <dbReference type="ARBA" id="ARBA00022692"/>
    </source>
</evidence>
<accession>A0ABS7X3A2</accession>
<dbReference type="PIRSF" id="PIRSF035875">
    <property type="entry name" value="RNase_BN"/>
    <property type="match status" value="1"/>
</dbReference>
<evidence type="ECO:0000256" key="6">
    <source>
        <dbReference type="SAM" id="Phobius"/>
    </source>
</evidence>
<reference evidence="7 8" key="1">
    <citation type="submission" date="2021-05" db="EMBL/GenBank/DDBJ databases">
        <title>Petroleum and Energy Research Collection (APPE): ex situ preservation of microbial diversity associated with the oil industry and exploitation of its biotechnological potential.</title>
        <authorList>
            <person name="Paixao C.T.M."/>
            <person name="Gomes M.B."/>
            <person name="Oliveira V.M."/>
        </authorList>
    </citation>
    <scope>NUCLEOTIDE SEQUENCE [LARGE SCALE GENOMIC DNA]</scope>
    <source>
        <strain evidence="7 8">LIT2</strain>
    </source>
</reference>
<evidence type="ECO:0000313" key="7">
    <source>
        <dbReference type="EMBL" id="MBZ9568406.1"/>
    </source>
</evidence>
<dbReference type="EMBL" id="JAGXFD010000001">
    <property type="protein sequence ID" value="MBZ9568406.1"/>
    <property type="molecule type" value="Genomic_DNA"/>
</dbReference>
<evidence type="ECO:0000313" key="8">
    <source>
        <dbReference type="Proteomes" id="UP001319883"/>
    </source>
</evidence>
<evidence type="ECO:0000256" key="1">
    <source>
        <dbReference type="ARBA" id="ARBA00004651"/>
    </source>
</evidence>
<keyword evidence="3 6" id="KW-0812">Transmembrane</keyword>
<dbReference type="Proteomes" id="UP001319883">
    <property type="component" value="Unassembled WGS sequence"/>
</dbReference>
<dbReference type="NCBIfam" id="TIGR00765">
    <property type="entry name" value="yihY_not_rbn"/>
    <property type="match status" value="1"/>
</dbReference>
<sequence length="322" mass="34638">MGLWPASCRLCWEFFSCRESLVPVERLRRAATIVRAAITLWLTSNAFSFAGSLAFYTLFSLAPTVIIAVAVLGVVLGEPAAQGQIVAHLQTLVGPEAADAVRRAVAAARPAMSARLPALVGAGVLLIGATTVFAQLQYSFNVLWGVTANPQRSSLLIWIKQRLLSLAVVLSIGFVLLVSLVLGVALRSTFHFLGDWLPWSERLLSGGELAVSLLVAALFFAALFRVLPDVVLGWRDVLPGAVITAVLFSLGRYAIAVYLAYTATASTYGAAASLVLLLLWVYYSSLIVLFGVALTRAHYESRGRVIQPRGVAVRVRRELLDG</sequence>
<dbReference type="PANTHER" id="PTHR30213">
    <property type="entry name" value="INNER MEMBRANE PROTEIN YHJD"/>
    <property type="match status" value="1"/>
</dbReference>
<keyword evidence="2" id="KW-1003">Cell membrane</keyword>
<evidence type="ECO:0000256" key="2">
    <source>
        <dbReference type="ARBA" id="ARBA00022475"/>
    </source>
</evidence>
<feature type="transmembrane region" description="Helical" evidence="6">
    <location>
        <begin position="53"/>
        <end position="76"/>
    </location>
</feature>
<dbReference type="InterPro" id="IPR017039">
    <property type="entry name" value="Virul_fac_BrkB"/>
</dbReference>
<evidence type="ECO:0000256" key="4">
    <source>
        <dbReference type="ARBA" id="ARBA00022989"/>
    </source>
</evidence>
<comment type="subcellular location">
    <subcellularLocation>
        <location evidence="1">Cell membrane</location>
        <topology evidence="1">Multi-pass membrane protein</topology>
    </subcellularLocation>
</comment>
<keyword evidence="8" id="KW-1185">Reference proteome</keyword>
<feature type="transmembrane region" description="Helical" evidence="6">
    <location>
        <begin position="163"/>
        <end position="186"/>
    </location>
</feature>
<gene>
    <name evidence="7" type="ORF">KGQ91_12075</name>
</gene>
<comment type="caution">
    <text evidence="7">The sequence shown here is derived from an EMBL/GenBank/DDBJ whole genome shotgun (WGS) entry which is preliminary data.</text>
</comment>
<feature type="transmembrane region" description="Helical" evidence="6">
    <location>
        <begin position="118"/>
        <end position="143"/>
    </location>
</feature>
<name>A0ABS7X3A2_9GAMM</name>
<protein>
    <submittedName>
        <fullName evidence="7">YihY/virulence factor BrkB family protein</fullName>
    </submittedName>
</protein>
<organism evidence="7 8">
    <name type="scientific">Modicisalibacter tunisiensis</name>
    <dbReference type="NCBI Taxonomy" id="390637"/>
    <lineage>
        <taxon>Bacteria</taxon>
        <taxon>Pseudomonadati</taxon>
        <taxon>Pseudomonadota</taxon>
        <taxon>Gammaproteobacteria</taxon>
        <taxon>Oceanospirillales</taxon>
        <taxon>Halomonadaceae</taxon>
        <taxon>Modicisalibacter</taxon>
    </lineage>
</organism>